<evidence type="ECO:0000256" key="10">
    <source>
        <dbReference type="ARBA" id="ARBA00023242"/>
    </source>
</evidence>
<evidence type="ECO:0000256" key="5">
    <source>
        <dbReference type="ARBA" id="ARBA00022786"/>
    </source>
</evidence>
<feature type="active site" description="Nucleophile" evidence="11">
    <location>
        <position position="23"/>
    </location>
</feature>
<dbReference type="InterPro" id="IPR033865">
    <property type="entry name" value="Ataxin-3"/>
</dbReference>
<feature type="active site" description="Proton acceptor" evidence="11">
    <location>
        <position position="119"/>
    </location>
</feature>
<dbReference type="Gene3D" id="1.10.287.10">
    <property type="entry name" value="S15/NS1, RNA-binding"/>
    <property type="match status" value="1"/>
</dbReference>
<comment type="catalytic activity">
    <reaction evidence="1">
        <text>Thiol-dependent hydrolysis of ester, thioester, amide, peptide and isopeptide bonds formed by the C-terminal Gly of ubiquitin (a 76-residue protein attached to proteins as an intracellular targeting signal).</text>
        <dbReference type="EC" id="3.4.19.12"/>
    </reaction>
</comment>
<dbReference type="EC" id="3.4.19.12" evidence="3"/>
<dbReference type="Gene3D" id="3.90.70.40">
    <property type="match status" value="1"/>
</dbReference>
<feature type="coiled-coil region" evidence="13">
    <location>
        <begin position="321"/>
        <end position="386"/>
    </location>
</feature>
<evidence type="ECO:0000313" key="17">
    <source>
        <dbReference type="Proteomes" id="UP000807353"/>
    </source>
</evidence>
<keyword evidence="4" id="KW-0645">Protease</keyword>
<dbReference type="EMBL" id="MU150272">
    <property type="protein sequence ID" value="KAF9462409.1"/>
    <property type="molecule type" value="Genomic_DNA"/>
</dbReference>
<dbReference type="PANTHER" id="PTHR14159">
    <property type="entry name" value="ATAXIN-3-RELATED"/>
    <property type="match status" value="1"/>
</dbReference>
<dbReference type="GO" id="GO:0004843">
    <property type="term" value="F:cysteine-type deubiquitinase activity"/>
    <property type="evidence" value="ECO:0007669"/>
    <property type="project" value="UniProtKB-EC"/>
</dbReference>
<proteinExistence type="predicted"/>
<dbReference type="InterPro" id="IPR003903">
    <property type="entry name" value="UIM_dom"/>
</dbReference>
<evidence type="ECO:0000256" key="1">
    <source>
        <dbReference type="ARBA" id="ARBA00000707"/>
    </source>
</evidence>
<keyword evidence="10" id="KW-0539">Nucleus</keyword>
<evidence type="ECO:0000256" key="7">
    <source>
        <dbReference type="ARBA" id="ARBA00022807"/>
    </source>
</evidence>
<comment type="subcellular location">
    <subcellularLocation>
        <location evidence="2">Nucleus</location>
    </subcellularLocation>
</comment>
<dbReference type="GO" id="GO:0016579">
    <property type="term" value="P:protein deubiquitination"/>
    <property type="evidence" value="ECO:0007669"/>
    <property type="project" value="InterPro"/>
</dbReference>
<dbReference type="SMART" id="SM01246">
    <property type="entry name" value="Josephin"/>
    <property type="match status" value="1"/>
</dbReference>
<dbReference type="PRINTS" id="PR01233">
    <property type="entry name" value="JOSEPHIN"/>
</dbReference>
<evidence type="ECO:0000256" key="4">
    <source>
        <dbReference type="ARBA" id="ARBA00022670"/>
    </source>
</evidence>
<evidence type="ECO:0000256" key="6">
    <source>
        <dbReference type="ARBA" id="ARBA00022801"/>
    </source>
</evidence>
<evidence type="ECO:0000256" key="2">
    <source>
        <dbReference type="ARBA" id="ARBA00004123"/>
    </source>
</evidence>
<gene>
    <name evidence="16" type="ORF">BDZ94DRAFT_727562</name>
</gene>
<dbReference type="AlphaFoldDB" id="A0A9P5Y495"/>
<evidence type="ECO:0000256" key="11">
    <source>
        <dbReference type="PIRSR" id="PIRSR633865-1"/>
    </source>
</evidence>
<keyword evidence="8" id="KW-0805">Transcription regulation</keyword>
<keyword evidence="5" id="KW-0833">Ubl conjugation pathway</keyword>
<dbReference type="PANTHER" id="PTHR14159:SF0">
    <property type="entry name" value="ATAXIN-3-RELATED"/>
    <property type="match status" value="1"/>
</dbReference>
<feature type="region of interest" description="Disordered" evidence="14">
    <location>
        <begin position="204"/>
        <end position="237"/>
    </location>
</feature>
<accession>A0A9P5Y495</accession>
<evidence type="ECO:0000256" key="13">
    <source>
        <dbReference type="SAM" id="Coils"/>
    </source>
</evidence>
<evidence type="ECO:0000256" key="12">
    <source>
        <dbReference type="PROSITE-ProRule" id="PRU00331"/>
    </source>
</evidence>
<keyword evidence="7" id="KW-0788">Thiol protease</keyword>
<organism evidence="16 17">
    <name type="scientific">Collybia nuda</name>
    <dbReference type="NCBI Taxonomy" id="64659"/>
    <lineage>
        <taxon>Eukaryota</taxon>
        <taxon>Fungi</taxon>
        <taxon>Dikarya</taxon>
        <taxon>Basidiomycota</taxon>
        <taxon>Agaricomycotina</taxon>
        <taxon>Agaricomycetes</taxon>
        <taxon>Agaricomycetidae</taxon>
        <taxon>Agaricales</taxon>
        <taxon>Tricholomatineae</taxon>
        <taxon>Clitocybaceae</taxon>
        <taxon>Collybia</taxon>
    </lineage>
</organism>
<evidence type="ECO:0000259" key="15">
    <source>
        <dbReference type="PROSITE" id="PS50957"/>
    </source>
</evidence>
<dbReference type="InterPro" id="IPR006155">
    <property type="entry name" value="Josephin"/>
</dbReference>
<keyword evidence="9" id="KW-0804">Transcription</keyword>
<dbReference type="Pfam" id="PF02099">
    <property type="entry name" value="Josephin"/>
    <property type="match status" value="1"/>
</dbReference>
<evidence type="ECO:0000256" key="9">
    <source>
        <dbReference type="ARBA" id="ARBA00023163"/>
    </source>
</evidence>
<feature type="domain" description="Josephin" evidence="15">
    <location>
        <begin position="8"/>
        <end position="192"/>
    </location>
</feature>
<keyword evidence="13" id="KW-0175">Coiled coil</keyword>
<protein>
    <recommendedName>
        <fullName evidence="3">ubiquitinyl hydrolase 1</fullName>
        <ecNumber evidence="3">3.4.19.12</ecNumber>
    </recommendedName>
</protein>
<sequence length="521" mass="57635">MAGLENLMHLIYHEKQQEGSMLCAQYALNSLLLEGNYFTAPDLSDIARNLDALEESYDDSNTGNASTNMDDTGFFSVQVLENALKVWGLNLTRWRGEDMRPYQEHPHTQLAFILNLEQHWFTFRRFGHADPNLDNDHGDGHWFNLNSFLPEPEWVGKLYLGMVLQQAESDGYSVFAVTQADPTAPLALPRTVADEVAATLPDPRAARPDLERMSSSYTTRAVPPSSRDPSGRPINVEGLEDEDYDLQAAIQASMMGGEGSYDAYESPPIVPPPLTRAPVPLPSVSGIQSPVDTGSGAQTPTDGLPPLISPEVQTAPYDPVAASLERNKRMLEQMRAQQELAHREMWGGGAGGSDQAAFEARREERRRQEAEEAEQLRLAIEESEALAKQEGHNIPNREDNEGMDVDVVMPQLRPIDHSYSHLAPDRVYDDDDAELQAALKASLEQVPGGWELPELSHRNSVRPPETAGPINRSTITEKDAEDAESVLSDETSTTTDNPPSEVVEVVSMDELRKKRLARFGA</sequence>
<reference evidence="16" key="1">
    <citation type="submission" date="2020-11" db="EMBL/GenBank/DDBJ databases">
        <authorList>
            <consortium name="DOE Joint Genome Institute"/>
            <person name="Ahrendt S."/>
            <person name="Riley R."/>
            <person name="Andreopoulos W."/>
            <person name="Labutti K."/>
            <person name="Pangilinan J."/>
            <person name="Ruiz-Duenas F.J."/>
            <person name="Barrasa J.M."/>
            <person name="Sanchez-Garcia M."/>
            <person name="Camarero S."/>
            <person name="Miyauchi S."/>
            <person name="Serrano A."/>
            <person name="Linde D."/>
            <person name="Babiker R."/>
            <person name="Drula E."/>
            <person name="Ayuso-Fernandez I."/>
            <person name="Pacheco R."/>
            <person name="Padilla G."/>
            <person name="Ferreira P."/>
            <person name="Barriuso J."/>
            <person name="Kellner H."/>
            <person name="Castanera R."/>
            <person name="Alfaro M."/>
            <person name="Ramirez L."/>
            <person name="Pisabarro A.G."/>
            <person name="Kuo A."/>
            <person name="Tritt A."/>
            <person name="Lipzen A."/>
            <person name="He G."/>
            <person name="Yan M."/>
            <person name="Ng V."/>
            <person name="Cullen D."/>
            <person name="Martin F."/>
            <person name="Rosso M.-N."/>
            <person name="Henrissat B."/>
            <person name="Hibbett D."/>
            <person name="Martinez A.T."/>
            <person name="Grigoriev I.V."/>
        </authorList>
    </citation>
    <scope>NUCLEOTIDE SEQUENCE</scope>
    <source>
        <strain evidence="16">CBS 247.69</strain>
    </source>
</reference>
<comment type="caution">
    <text evidence="12">Lacks conserved residue(s) required for the propagation of feature annotation.</text>
</comment>
<evidence type="ECO:0000313" key="16">
    <source>
        <dbReference type="EMBL" id="KAF9462409.1"/>
    </source>
</evidence>
<dbReference type="GO" id="GO:0005634">
    <property type="term" value="C:nucleus"/>
    <property type="evidence" value="ECO:0007669"/>
    <property type="project" value="UniProtKB-SubCell"/>
</dbReference>
<comment type="caution">
    <text evidence="16">The sequence shown here is derived from an EMBL/GenBank/DDBJ whole genome shotgun (WGS) entry which is preliminary data.</text>
</comment>
<feature type="active site" evidence="11">
    <location>
        <position position="146"/>
    </location>
</feature>
<dbReference type="SMART" id="SM00726">
    <property type="entry name" value="UIM"/>
    <property type="match status" value="3"/>
</dbReference>
<evidence type="ECO:0000256" key="14">
    <source>
        <dbReference type="SAM" id="MobiDB-lite"/>
    </source>
</evidence>
<feature type="compositionally biased region" description="Polar residues" evidence="14">
    <location>
        <begin position="488"/>
        <end position="498"/>
    </location>
</feature>
<evidence type="ECO:0000256" key="8">
    <source>
        <dbReference type="ARBA" id="ARBA00023015"/>
    </source>
</evidence>
<dbReference type="Proteomes" id="UP000807353">
    <property type="component" value="Unassembled WGS sequence"/>
</dbReference>
<dbReference type="PROSITE" id="PS50957">
    <property type="entry name" value="JOSEPHIN"/>
    <property type="match status" value="1"/>
</dbReference>
<dbReference type="GO" id="GO:0006508">
    <property type="term" value="P:proteolysis"/>
    <property type="evidence" value="ECO:0007669"/>
    <property type="project" value="UniProtKB-KW"/>
</dbReference>
<dbReference type="OrthoDB" id="10063692at2759"/>
<evidence type="ECO:0000256" key="3">
    <source>
        <dbReference type="ARBA" id="ARBA00012759"/>
    </source>
</evidence>
<name>A0A9P5Y495_9AGAR</name>
<keyword evidence="17" id="KW-1185">Reference proteome</keyword>
<feature type="region of interest" description="Disordered" evidence="14">
    <location>
        <begin position="445"/>
        <end position="506"/>
    </location>
</feature>
<keyword evidence="6" id="KW-0378">Hydrolase</keyword>